<dbReference type="AlphaFoldDB" id="F0YQU9"/>
<dbReference type="SUPFAM" id="SSF47005">
    <property type="entry name" value="Peripheral subunit-binding domain of 2-oxo acid dehydrogenase complex"/>
    <property type="match status" value="1"/>
</dbReference>
<proteinExistence type="inferred from homology"/>
<dbReference type="PROSITE" id="PS51826">
    <property type="entry name" value="PSBD"/>
    <property type="match status" value="1"/>
</dbReference>
<gene>
    <name evidence="7" type="ORF">AURANDRAFT_35188</name>
</gene>
<dbReference type="InParanoid" id="F0YQU9"/>
<evidence type="ECO:0000313" key="8">
    <source>
        <dbReference type="Proteomes" id="UP000002729"/>
    </source>
</evidence>
<dbReference type="Pfam" id="PF02817">
    <property type="entry name" value="E3_binding"/>
    <property type="match status" value="1"/>
</dbReference>
<accession>F0YQU9</accession>
<dbReference type="InterPro" id="IPR001078">
    <property type="entry name" value="2-oxoacid_DH_actylTfrase"/>
</dbReference>
<dbReference type="EMBL" id="GL833471">
    <property type="protein sequence ID" value="EGB02510.1"/>
    <property type="molecule type" value="Genomic_DNA"/>
</dbReference>
<keyword evidence="8" id="KW-1185">Reference proteome</keyword>
<dbReference type="GO" id="GO:0016407">
    <property type="term" value="F:acetyltransferase activity"/>
    <property type="evidence" value="ECO:0007669"/>
    <property type="project" value="TreeGrafter"/>
</dbReference>
<dbReference type="SUPFAM" id="SSF52777">
    <property type="entry name" value="CoA-dependent acyltransferases"/>
    <property type="match status" value="1"/>
</dbReference>
<dbReference type="FunFam" id="3.30.559.10:FF:000007">
    <property type="entry name" value="Dihydrolipoamide acetyltransferase component of pyruvate dehydrogenase complex"/>
    <property type="match status" value="1"/>
</dbReference>
<evidence type="ECO:0000256" key="2">
    <source>
        <dbReference type="ARBA" id="ARBA00007317"/>
    </source>
</evidence>
<dbReference type="Proteomes" id="UP000002729">
    <property type="component" value="Unassembled WGS sequence"/>
</dbReference>
<dbReference type="KEGG" id="aaf:AURANDRAFT_35188"/>
<sequence length="301" mass="30218">GKALATPAVRRIAREAGIDVASIAGTGPGGRVLKGDALAAAARTGGGAFVPTNVGTAAPAAPPAAPAPPAAAPGAGAAPIRGVRRLMFDSMAASLAVPHFVYADEFDVGALEAARRALGYSALPFWTKACSVALHRFPEVNASIVEDAGGRPALEVHESHDVGLAMDTPQGLVVPVVRDVGNKSIGDVAAELARLRDAARAGGLAPGDVARPTFTLSNIGAIGGTYMSPVVAPPQVAIGAIGAARRVPRFAGDSDAVVAATVANVSWAADHRVVDGATMAGFSNAVKELLEDPTAFLKHLK</sequence>
<reference evidence="7 8" key="1">
    <citation type="journal article" date="2011" name="Proc. Natl. Acad. Sci. U.S.A.">
        <title>Niche of harmful alga Aureococcus anophagefferens revealed through ecogenomics.</title>
        <authorList>
            <person name="Gobler C.J."/>
            <person name="Berry D.L."/>
            <person name="Dyhrman S.T."/>
            <person name="Wilhelm S.W."/>
            <person name="Salamov A."/>
            <person name="Lobanov A.V."/>
            <person name="Zhang Y."/>
            <person name="Collier J.L."/>
            <person name="Wurch L.L."/>
            <person name="Kustka A.B."/>
            <person name="Dill B.D."/>
            <person name="Shah M."/>
            <person name="VerBerkmoes N.C."/>
            <person name="Kuo A."/>
            <person name="Terry A."/>
            <person name="Pangilinan J."/>
            <person name="Lindquist E.A."/>
            <person name="Lucas S."/>
            <person name="Paulsen I.T."/>
            <person name="Hattenrath-Lehmann T.K."/>
            <person name="Talmage S.C."/>
            <person name="Walker E.A."/>
            <person name="Koch F."/>
            <person name="Burson A.M."/>
            <person name="Marcoval M.A."/>
            <person name="Tang Y.Z."/>
            <person name="Lecleir G.R."/>
            <person name="Coyne K.J."/>
            <person name="Berg G.M."/>
            <person name="Bertrand E.M."/>
            <person name="Saito M.A."/>
            <person name="Gladyshev V.N."/>
            <person name="Grigoriev I.V."/>
        </authorList>
    </citation>
    <scope>NUCLEOTIDE SEQUENCE [LARGE SCALE GENOMIC DNA]</scope>
    <source>
        <strain evidence="8">CCMP 1984</strain>
    </source>
</reference>
<dbReference type="OrthoDB" id="202158at2759"/>
<evidence type="ECO:0000256" key="5">
    <source>
        <dbReference type="ARBA" id="ARBA00023315"/>
    </source>
</evidence>
<evidence type="ECO:0000256" key="1">
    <source>
        <dbReference type="ARBA" id="ARBA00001938"/>
    </source>
</evidence>
<evidence type="ECO:0000256" key="3">
    <source>
        <dbReference type="ARBA" id="ARBA00022679"/>
    </source>
</evidence>
<evidence type="ECO:0000259" key="6">
    <source>
        <dbReference type="PROSITE" id="PS51826"/>
    </source>
</evidence>
<evidence type="ECO:0000256" key="4">
    <source>
        <dbReference type="ARBA" id="ARBA00022823"/>
    </source>
</evidence>
<dbReference type="Pfam" id="PF00198">
    <property type="entry name" value="2-oxoacid_dh"/>
    <property type="match status" value="1"/>
</dbReference>
<dbReference type="Gene3D" id="3.30.559.10">
    <property type="entry name" value="Chloramphenicol acetyltransferase-like domain"/>
    <property type="match status" value="1"/>
</dbReference>
<dbReference type="GeneID" id="20221563"/>
<evidence type="ECO:0000313" key="7">
    <source>
        <dbReference type="EMBL" id="EGB02510.1"/>
    </source>
</evidence>
<dbReference type="PANTHER" id="PTHR43178:SF5">
    <property type="entry name" value="LIPOAMIDE ACYLTRANSFERASE COMPONENT OF BRANCHED-CHAIN ALPHA-KETO ACID DEHYDROGENASE COMPLEX, MITOCHONDRIAL"/>
    <property type="match status" value="1"/>
</dbReference>
<dbReference type="Gene3D" id="4.10.320.10">
    <property type="entry name" value="E3-binding domain"/>
    <property type="match status" value="1"/>
</dbReference>
<comment type="similarity">
    <text evidence="2">Belongs to the 2-oxoacid dehydrogenase family.</text>
</comment>
<dbReference type="InterPro" id="IPR004167">
    <property type="entry name" value="PSBD"/>
</dbReference>
<keyword evidence="4" id="KW-0450">Lipoyl</keyword>
<dbReference type="RefSeq" id="XP_009042791.1">
    <property type="nucleotide sequence ID" value="XM_009044543.1"/>
</dbReference>
<organism evidence="8">
    <name type="scientific">Aureococcus anophagefferens</name>
    <name type="common">Harmful bloom alga</name>
    <dbReference type="NCBI Taxonomy" id="44056"/>
    <lineage>
        <taxon>Eukaryota</taxon>
        <taxon>Sar</taxon>
        <taxon>Stramenopiles</taxon>
        <taxon>Ochrophyta</taxon>
        <taxon>Pelagophyceae</taxon>
        <taxon>Pelagomonadales</taxon>
        <taxon>Pelagomonadaceae</taxon>
        <taxon>Aureococcus</taxon>
    </lineage>
</organism>
<feature type="domain" description="Peripheral subunit-binding (PSBD)" evidence="6">
    <location>
        <begin position="4"/>
        <end position="41"/>
    </location>
</feature>
<dbReference type="InterPro" id="IPR050743">
    <property type="entry name" value="2-oxoacid_DH_E2_comp"/>
</dbReference>
<dbReference type="PANTHER" id="PTHR43178">
    <property type="entry name" value="DIHYDROLIPOAMIDE ACETYLTRANSFERASE COMPONENT OF PYRUVATE DEHYDROGENASE COMPLEX"/>
    <property type="match status" value="1"/>
</dbReference>
<dbReference type="eggNOG" id="KOG0558">
    <property type="taxonomic scope" value="Eukaryota"/>
</dbReference>
<protein>
    <recommendedName>
        <fullName evidence="6">Peripheral subunit-binding (PSBD) domain-containing protein</fullName>
    </recommendedName>
</protein>
<name>F0YQU9_AURAN</name>
<feature type="non-terminal residue" evidence="7">
    <location>
        <position position="1"/>
    </location>
</feature>
<keyword evidence="3" id="KW-0808">Transferase</keyword>
<dbReference type="OMA" id="FYTSIEI"/>
<dbReference type="FunCoup" id="F0YQU9">
    <property type="interactions" value="269"/>
</dbReference>
<dbReference type="GO" id="GO:0005739">
    <property type="term" value="C:mitochondrion"/>
    <property type="evidence" value="ECO:0007669"/>
    <property type="project" value="TreeGrafter"/>
</dbReference>
<dbReference type="InterPro" id="IPR023213">
    <property type="entry name" value="CAT-like_dom_sf"/>
</dbReference>
<comment type="cofactor">
    <cofactor evidence="1">
        <name>(R)-lipoate</name>
        <dbReference type="ChEBI" id="CHEBI:83088"/>
    </cofactor>
</comment>
<dbReference type="InterPro" id="IPR036625">
    <property type="entry name" value="E3-bd_dom_sf"/>
</dbReference>
<dbReference type="GO" id="GO:0031405">
    <property type="term" value="F:lipoic acid binding"/>
    <property type="evidence" value="ECO:0007669"/>
    <property type="project" value="TreeGrafter"/>
</dbReference>
<keyword evidence="5" id="KW-0012">Acyltransferase</keyword>